<organism evidence="1 2">
    <name type="scientific">Kickxella alabastrina</name>
    <dbReference type="NCBI Taxonomy" id="61397"/>
    <lineage>
        <taxon>Eukaryota</taxon>
        <taxon>Fungi</taxon>
        <taxon>Fungi incertae sedis</taxon>
        <taxon>Zoopagomycota</taxon>
        <taxon>Kickxellomycotina</taxon>
        <taxon>Kickxellomycetes</taxon>
        <taxon>Kickxellales</taxon>
        <taxon>Kickxellaceae</taxon>
        <taxon>Kickxella</taxon>
    </lineage>
</organism>
<accession>A0ACC1I336</accession>
<proteinExistence type="predicted"/>
<reference evidence="1" key="1">
    <citation type="submission" date="2022-07" db="EMBL/GenBank/DDBJ databases">
        <title>Phylogenomic reconstructions and comparative analyses of Kickxellomycotina fungi.</title>
        <authorList>
            <person name="Reynolds N.K."/>
            <person name="Stajich J.E."/>
            <person name="Barry K."/>
            <person name="Grigoriev I.V."/>
            <person name="Crous P."/>
            <person name="Smith M.E."/>
        </authorList>
    </citation>
    <scope>NUCLEOTIDE SEQUENCE</scope>
    <source>
        <strain evidence="1">Benny 63K</strain>
    </source>
</reference>
<name>A0ACC1I336_9FUNG</name>
<gene>
    <name evidence="1" type="primary">MCX1_1</name>
    <name evidence="1" type="ORF">LPJ66_010061</name>
</gene>
<protein>
    <submittedName>
        <fullName evidence="1">ATP-binding protein</fullName>
    </submittedName>
</protein>
<keyword evidence="1" id="KW-0547">Nucleotide-binding</keyword>
<feature type="non-terminal residue" evidence="1">
    <location>
        <position position="385"/>
    </location>
</feature>
<comment type="caution">
    <text evidence="1">The sequence shown here is derived from an EMBL/GenBank/DDBJ whole genome shotgun (WGS) entry which is preliminary data.</text>
</comment>
<evidence type="ECO:0000313" key="1">
    <source>
        <dbReference type="EMBL" id="KAJ1885548.1"/>
    </source>
</evidence>
<keyword evidence="2" id="KW-1185">Reference proteome</keyword>
<sequence length="385" mass="40759">MSSRLLCQHRAATFVRMLTRQAVQPHGYNSLYPRALLSTSTILHKAGREWDYIDGPGPQQQSGKTMQEKLKHQRSVTSNNSSGGGGKSRDSIRSSNSSSSGNGSRGGSTHSPTHTGNSADGGQRDVFFGNDGPADKSSLPQTPLGSPAGVEPISPKMIMRYLDEYVIGQDRAKKTLSVAVYNHYNRVRANTLRRQREQLSEAFAAATSAAASAPAPSVYSTPQSRPFADPFDRQIQPSQGRNGTGSAYPNQNPFVSRPWNGAFDNSNDNNGIFASETVDSAAPSPTSASSAASSDTANPPKDHQGGASKNTSSSSEQQQSFFATLGDSSLLDTMLDKSNVLLLGPTGSGKTLLAKTLAQVLDVPFSVSDATPLTQAGYVGEDVEI</sequence>
<dbReference type="Proteomes" id="UP001150581">
    <property type="component" value="Unassembled WGS sequence"/>
</dbReference>
<dbReference type="EMBL" id="JANBPG010002499">
    <property type="protein sequence ID" value="KAJ1885548.1"/>
    <property type="molecule type" value="Genomic_DNA"/>
</dbReference>
<keyword evidence="1" id="KW-0067">ATP-binding</keyword>
<evidence type="ECO:0000313" key="2">
    <source>
        <dbReference type="Proteomes" id="UP001150581"/>
    </source>
</evidence>